<dbReference type="PANTHER" id="PTHR10357:SF179">
    <property type="entry name" value="NEUTRAL AND BASIC AMINO ACID TRANSPORT PROTEIN RBAT"/>
    <property type="match status" value="1"/>
</dbReference>
<reference evidence="5 6" key="1">
    <citation type="journal article" date="2017" name="Nat. Commun.">
        <title>In situ click chemistry generation of cyclooxygenase-2 inhibitors.</title>
        <authorList>
            <person name="Bhardwaj A."/>
            <person name="Kaur J."/>
            <person name="Wuest M."/>
            <person name="Wuest F."/>
        </authorList>
    </citation>
    <scope>NUCLEOTIDE SEQUENCE [LARGE SCALE GENOMIC DNA]</scope>
    <source>
        <strain evidence="5">S2_012_000_R3_94</strain>
    </source>
</reference>
<dbReference type="InterPro" id="IPR045857">
    <property type="entry name" value="O16G_dom_2"/>
</dbReference>
<dbReference type="CDD" id="cd11330">
    <property type="entry name" value="AmyAc_OligoGlu"/>
    <property type="match status" value="1"/>
</dbReference>
<dbReference type="PANTHER" id="PTHR10357">
    <property type="entry name" value="ALPHA-AMYLASE FAMILY MEMBER"/>
    <property type="match status" value="1"/>
</dbReference>
<dbReference type="SMART" id="SM00642">
    <property type="entry name" value="Aamy"/>
    <property type="match status" value="1"/>
</dbReference>
<accession>A0A533I5Q2</accession>
<evidence type="ECO:0000256" key="2">
    <source>
        <dbReference type="ARBA" id="ARBA00022801"/>
    </source>
</evidence>
<name>A0A533I5Q2_PARDE</name>
<dbReference type="SUPFAM" id="SSF51445">
    <property type="entry name" value="(Trans)glycosidases"/>
    <property type="match status" value="1"/>
</dbReference>
<evidence type="ECO:0000313" key="5">
    <source>
        <dbReference type="EMBL" id="TKW66075.1"/>
    </source>
</evidence>
<dbReference type="Gene3D" id="3.90.400.10">
    <property type="entry name" value="Oligo-1,6-glucosidase, Domain 2"/>
    <property type="match status" value="1"/>
</dbReference>
<gene>
    <name evidence="5" type="ORF">DI616_11265</name>
</gene>
<dbReference type="Gene3D" id="2.60.40.1180">
    <property type="entry name" value="Golgi alpha-mannosidase II"/>
    <property type="match status" value="1"/>
</dbReference>
<keyword evidence="3" id="KW-0326">Glycosidase</keyword>
<comment type="caution">
    <text evidence="5">The sequence shown here is derived from an EMBL/GenBank/DDBJ whole genome shotgun (WGS) entry which is preliminary data.</text>
</comment>
<evidence type="ECO:0000256" key="3">
    <source>
        <dbReference type="ARBA" id="ARBA00023295"/>
    </source>
</evidence>
<comment type="similarity">
    <text evidence="1">Belongs to the glycosyl hydrolase 13 family.</text>
</comment>
<dbReference type="InterPro" id="IPR013780">
    <property type="entry name" value="Glyco_hydro_b"/>
</dbReference>
<dbReference type="InterPro" id="IPR017853">
    <property type="entry name" value="GH"/>
</dbReference>
<evidence type="ECO:0000256" key="1">
    <source>
        <dbReference type="ARBA" id="ARBA00008061"/>
    </source>
</evidence>
<dbReference type="Proteomes" id="UP000315344">
    <property type="component" value="Unassembled WGS sequence"/>
</dbReference>
<dbReference type="GO" id="GO:0004556">
    <property type="term" value="F:alpha-amylase activity"/>
    <property type="evidence" value="ECO:0007669"/>
    <property type="project" value="TreeGrafter"/>
</dbReference>
<feature type="domain" description="Glycosyl hydrolase family 13 catalytic" evidence="4">
    <location>
        <begin position="27"/>
        <end position="410"/>
    </location>
</feature>
<proteinExistence type="inferred from homology"/>
<evidence type="ECO:0000259" key="4">
    <source>
        <dbReference type="SMART" id="SM00642"/>
    </source>
</evidence>
<dbReference type="InterPro" id="IPR006047">
    <property type="entry name" value="GH13_cat_dom"/>
</dbReference>
<organism evidence="5 6">
    <name type="scientific">Paracoccus denitrificans</name>
    <dbReference type="NCBI Taxonomy" id="266"/>
    <lineage>
        <taxon>Bacteria</taxon>
        <taxon>Pseudomonadati</taxon>
        <taxon>Pseudomonadota</taxon>
        <taxon>Alphaproteobacteria</taxon>
        <taxon>Rhodobacterales</taxon>
        <taxon>Paracoccaceae</taxon>
        <taxon>Paracoccus</taxon>
    </lineage>
</organism>
<evidence type="ECO:0000313" key="6">
    <source>
        <dbReference type="Proteomes" id="UP000315344"/>
    </source>
</evidence>
<sequence length="543" mass="61554">MVRTAKSAPYLGNVGTNDWWRGSVTYQVYPRSFQDSNGDGIGDIPGITERLRHVASLGVDAVWLSPIFTSPMADMGYDVSDYNDIDPLFGTLNDFDKLVAKAHELGLKVIIDQVLSHSSDQHPFFIESRKGRDNPKSDWYVWADAQPDGTPPNNWASVFGGSAWEWDGHRKQYYLHNFLTSQPDFNFHNKQVQDWLLETMRFWLDRDVDGFRLDTVNFYFHDAKLRKNPPRRGEPQVNPYEMQLHRYSKTRPENLAFLARLRALTDEYGASMVGEVGDSTRAVEIMAEYTSGDKHLHQAYSFDMLGPEFTPKHFRSKIETFFKKAPDGWPTWAFSNHDVIRHMTRWMDYGADQDSLAKLAGAMLLSFPGSVCLYQGEELGQTETELEFSELTDPPGIRFWPDYKGRDGCRTPMVWDSNGNTSGGFSTGKPWLPVKAPQLARNVADQEADASSVLHFYRHMLEFRSERPDLHGRGPAHFFNRPDPILMFQRGALICAFNLGPDPVETNLPPEGKSGRLVGPAQAAELDGRKLVLGPNGFAFIEV</sequence>
<protein>
    <submittedName>
        <fullName evidence="5">DUF3459 domain-containing protein</fullName>
    </submittedName>
</protein>
<dbReference type="GO" id="GO:0009313">
    <property type="term" value="P:oligosaccharide catabolic process"/>
    <property type="evidence" value="ECO:0007669"/>
    <property type="project" value="TreeGrafter"/>
</dbReference>
<dbReference type="AlphaFoldDB" id="A0A533I5Q2"/>
<dbReference type="Pfam" id="PF00128">
    <property type="entry name" value="Alpha-amylase"/>
    <property type="match status" value="1"/>
</dbReference>
<dbReference type="EMBL" id="VAFL01000008">
    <property type="protein sequence ID" value="TKW66075.1"/>
    <property type="molecule type" value="Genomic_DNA"/>
</dbReference>
<dbReference type="FunFam" id="3.90.400.10:FF:000002">
    <property type="entry name" value="Sucrose isomerase"/>
    <property type="match status" value="1"/>
</dbReference>
<dbReference type="Gene3D" id="3.20.20.80">
    <property type="entry name" value="Glycosidases"/>
    <property type="match status" value="2"/>
</dbReference>
<keyword evidence="2" id="KW-0378">Hydrolase</keyword>